<dbReference type="GO" id="GO:0032259">
    <property type="term" value="P:methylation"/>
    <property type="evidence" value="ECO:0007669"/>
    <property type="project" value="UniProtKB-KW"/>
</dbReference>
<dbReference type="Gene3D" id="3.40.50.150">
    <property type="entry name" value="Vaccinia Virus protein VP39"/>
    <property type="match status" value="1"/>
</dbReference>
<gene>
    <name evidence="5" type="ORF">EAH_00055490</name>
</gene>
<proteinExistence type="inferred from homology"/>
<reference evidence="5" key="2">
    <citation type="submission" date="2013-10" db="EMBL/GenBank/DDBJ databases">
        <authorList>
            <person name="Aslett M."/>
        </authorList>
    </citation>
    <scope>NUCLEOTIDE SEQUENCE</scope>
    <source>
        <strain evidence="5">Houghton</strain>
    </source>
</reference>
<keyword evidence="3" id="KW-0808">Transferase</keyword>
<evidence type="ECO:0000259" key="4">
    <source>
        <dbReference type="Pfam" id="PF13847"/>
    </source>
</evidence>
<dbReference type="RefSeq" id="XP_013253095.1">
    <property type="nucleotide sequence ID" value="XM_013397641.1"/>
</dbReference>
<dbReference type="EMBL" id="HG670361">
    <property type="protein sequence ID" value="CDI76350.1"/>
    <property type="molecule type" value="Genomic_DNA"/>
</dbReference>
<dbReference type="OMA" id="MICFEYE"/>
<organism evidence="5 6">
    <name type="scientific">Eimeria acervulina</name>
    <name type="common">Coccidian parasite</name>
    <dbReference type="NCBI Taxonomy" id="5801"/>
    <lineage>
        <taxon>Eukaryota</taxon>
        <taxon>Sar</taxon>
        <taxon>Alveolata</taxon>
        <taxon>Apicomplexa</taxon>
        <taxon>Conoidasida</taxon>
        <taxon>Coccidia</taxon>
        <taxon>Eucoccidiorida</taxon>
        <taxon>Eimeriorina</taxon>
        <taxon>Eimeriidae</taxon>
        <taxon>Eimeria</taxon>
    </lineage>
</organism>
<evidence type="ECO:0000256" key="3">
    <source>
        <dbReference type="ARBA" id="ARBA00022679"/>
    </source>
</evidence>
<dbReference type="InterPro" id="IPR029063">
    <property type="entry name" value="SAM-dependent_MTases_sf"/>
</dbReference>
<dbReference type="GO" id="GO:0008168">
    <property type="term" value="F:methyltransferase activity"/>
    <property type="evidence" value="ECO:0007669"/>
    <property type="project" value="UniProtKB-KW"/>
</dbReference>
<evidence type="ECO:0000313" key="6">
    <source>
        <dbReference type="Proteomes" id="UP000018050"/>
    </source>
</evidence>
<comment type="similarity">
    <text evidence="1">Belongs to the methyltransferase superfamily.</text>
</comment>
<protein>
    <recommendedName>
        <fullName evidence="4">Methyltransferase domain-containing protein</fullName>
    </recommendedName>
</protein>
<keyword evidence="6" id="KW-1185">Reference proteome</keyword>
<name>U6G843_EIMAC</name>
<accession>U6G843</accession>
<dbReference type="PANTHER" id="PTHR12176:SF79">
    <property type="entry name" value="METHYLTRANSFERASE TYPE 11 DOMAIN-CONTAINING PROTEIN"/>
    <property type="match status" value="1"/>
</dbReference>
<feature type="domain" description="Methyltransferase" evidence="4">
    <location>
        <begin position="4"/>
        <end position="83"/>
    </location>
</feature>
<dbReference type="VEuPathDB" id="ToxoDB:EAH_00055490"/>
<evidence type="ECO:0000313" key="5">
    <source>
        <dbReference type="EMBL" id="CDI76350.1"/>
    </source>
</evidence>
<dbReference type="InterPro" id="IPR051419">
    <property type="entry name" value="Lys/N-term_MeTrsfase_sf"/>
</dbReference>
<dbReference type="PANTHER" id="PTHR12176">
    <property type="entry name" value="SAM-DEPENDENT METHYLTRANSFERASE SUPERFAMILY PROTEIN"/>
    <property type="match status" value="1"/>
</dbReference>
<evidence type="ECO:0000256" key="2">
    <source>
        <dbReference type="ARBA" id="ARBA00022603"/>
    </source>
</evidence>
<dbReference type="GeneID" id="25273619"/>
<keyword evidence="2" id="KW-0489">Methyltransferase</keyword>
<evidence type="ECO:0000256" key="1">
    <source>
        <dbReference type="ARBA" id="ARBA00008361"/>
    </source>
</evidence>
<dbReference type="Pfam" id="PF13847">
    <property type="entry name" value="Methyltransf_31"/>
    <property type="match status" value="1"/>
</dbReference>
<dbReference type="InterPro" id="IPR025714">
    <property type="entry name" value="Methyltranfer_dom"/>
</dbReference>
<dbReference type="CDD" id="cd02440">
    <property type="entry name" value="AdoMet_MTases"/>
    <property type="match status" value="1"/>
</dbReference>
<dbReference type="Proteomes" id="UP000018050">
    <property type="component" value="Unassembled WGS sequence"/>
</dbReference>
<dbReference type="AlphaFoldDB" id="U6G843"/>
<dbReference type="OrthoDB" id="345832at2759"/>
<sequence length="133" mass="15196">TVLNVLELDKLEKQEFDFVIDKGTLDCILCGEKSFENVHKALTLISQILKPGGVYMMISYGSPVFRLNHLQKKELQWTVELQTLEKPSLNASTEVEEKSDVHYIYICKKEKVAVFVQPPAEEAPEDEKKQPES</sequence>
<reference evidence="5" key="1">
    <citation type="submission" date="2013-10" db="EMBL/GenBank/DDBJ databases">
        <title>Genomic analysis of the causative agents of coccidiosis in chickens.</title>
        <authorList>
            <person name="Reid A.J."/>
            <person name="Blake D."/>
            <person name="Billington K."/>
            <person name="Browne H."/>
            <person name="Dunn M."/>
            <person name="Hung S."/>
            <person name="Kawahara F."/>
            <person name="Miranda-Saavedra D."/>
            <person name="Mourier T."/>
            <person name="Nagra H."/>
            <person name="Otto T.D."/>
            <person name="Rawlings N."/>
            <person name="Sanchez A."/>
            <person name="Sanders M."/>
            <person name="Subramaniam C."/>
            <person name="Tay Y."/>
            <person name="Dear P."/>
            <person name="Doerig C."/>
            <person name="Gruber A."/>
            <person name="Parkinson J."/>
            <person name="Shirley M."/>
            <person name="Wan K.L."/>
            <person name="Berriman M."/>
            <person name="Tomley F."/>
            <person name="Pain A."/>
        </authorList>
    </citation>
    <scope>NUCLEOTIDE SEQUENCE</scope>
    <source>
        <strain evidence="5">Houghton</strain>
    </source>
</reference>
<feature type="non-terminal residue" evidence="5">
    <location>
        <position position="1"/>
    </location>
</feature>
<dbReference type="SUPFAM" id="SSF53335">
    <property type="entry name" value="S-adenosyl-L-methionine-dependent methyltransferases"/>
    <property type="match status" value="1"/>
</dbReference>